<protein>
    <submittedName>
        <fullName evidence="1">Uncharacterized protein</fullName>
    </submittedName>
</protein>
<proteinExistence type="predicted"/>
<reference evidence="1 2" key="1">
    <citation type="submission" date="2017-09" db="EMBL/GenBank/DDBJ databases">
        <title>High-quality draft genome sequence of Butyrivibrio fibrisolvens INBov1, isolated from cow rumen.</title>
        <authorList>
            <person name="Rodriguez Hernaez J."/>
            <person name="Rivarola M."/>
            <person name="Paniego N."/>
            <person name="Cravero S."/>
            <person name="Ceron Cucchi M."/>
            <person name="Martinez M.C."/>
        </authorList>
    </citation>
    <scope>NUCLEOTIDE SEQUENCE [LARGE SCALE GENOMIC DNA]</scope>
    <source>
        <strain evidence="1 2">INBov1</strain>
    </source>
</reference>
<evidence type="ECO:0000313" key="1">
    <source>
        <dbReference type="EMBL" id="PWT27973.1"/>
    </source>
</evidence>
<dbReference type="AlphaFoldDB" id="A0A317G5M4"/>
<comment type="caution">
    <text evidence="1">The sequence shown here is derived from an EMBL/GenBank/DDBJ whole genome shotgun (WGS) entry which is preliminary data.</text>
</comment>
<accession>A0A317G5M4</accession>
<keyword evidence="2" id="KW-1185">Reference proteome</keyword>
<evidence type="ECO:0000313" key="2">
    <source>
        <dbReference type="Proteomes" id="UP000245488"/>
    </source>
</evidence>
<dbReference type="EMBL" id="NXNG01000001">
    <property type="protein sequence ID" value="PWT27973.1"/>
    <property type="molecule type" value="Genomic_DNA"/>
</dbReference>
<name>A0A317G5M4_BUTFI</name>
<gene>
    <name evidence="1" type="ORF">CPT75_13095</name>
</gene>
<dbReference type="Proteomes" id="UP000245488">
    <property type="component" value="Chromosome"/>
</dbReference>
<sequence length="69" mass="8104">MELFILQGVHMPPRSEFGPQNKNFQISCHEFIKQLKQADDLYTVRPPSKFLRTLHCHGQRLILTREGVQ</sequence>
<organism evidence="1 2">
    <name type="scientific">Butyrivibrio fibrisolvens</name>
    <dbReference type="NCBI Taxonomy" id="831"/>
    <lineage>
        <taxon>Bacteria</taxon>
        <taxon>Bacillati</taxon>
        <taxon>Bacillota</taxon>
        <taxon>Clostridia</taxon>
        <taxon>Lachnospirales</taxon>
        <taxon>Lachnospiraceae</taxon>
        <taxon>Butyrivibrio</taxon>
    </lineage>
</organism>